<evidence type="ECO:0000259" key="1">
    <source>
        <dbReference type="Pfam" id="PF21747"/>
    </source>
</evidence>
<name>A0ABZ2N255_9BACI</name>
<dbReference type="InterPro" id="IPR048427">
    <property type="entry name" value="YpoC"/>
</dbReference>
<reference evidence="2 3" key="1">
    <citation type="submission" date="2024-02" db="EMBL/GenBank/DDBJ databases">
        <title>Seven novel Bacillus-like species.</title>
        <authorList>
            <person name="Liu G."/>
        </authorList>
    </citation>
    <scope>NUCLEOTIDE SEQUENCE [LARGE SCALE GENOMIC DNA]</scope>
    <source>
        <strain evidence="2 3">FJAT-52991</strain>
    </source>
</reference>
<dbReference type="Pfam" id="PF21747">
    <property type="entry name" value="YpoC"/>
    <property type="match status" value="1"/>
</dbReference>
<sequence>MAKVVVPSSLKHDLFFQEETVTLAGQPSLVASPYFIYELQGNEAPWENPSFYLKTVQDTYQFIQPVIEMKFKEKDKEIEQMMKAVIALFFMSLFWSNHEPVVLNDWKEKVAAFEVKPLNAEERLSFVLARPFSYQAYRQMDALMTEQQKQFAKHSLLSNHKK</sequence>
<organism evidence="2 3">
    <name type="scientific">Bacillus kandeliae</name>
    <dbReference type="NCBI Taxonomy" id="3129297"/>
    <lineage>
        <taxon>Bacteria</taxon>
        <taxon>Bacillati</taxon>
        <taxon>Bacillota</taxon>
        <taxon>Bacilli</taxon>
        <taxon>Bacillales</taxon>
        <taxon>Bacillaceae</taxon>
        <taxon>Bacillus</taxon>
    </lineage>
</organism>
<proteinExistence type="predicted"/>
<dbReference type="RefSeq" id="WP_338749606.1">
    <property type="nucleotide sequence ID" value="NZ_CP147404.1"/>
</dbReference>
<keyword evidence="3" id="KW-1185">Reference proteome</keyword>
<accession>A0ABZ2N255</accession>
<dbReference type="EMBL" id="CP147404">
    <property type="protein sequence ID" value="WXB91778.1"/>
    <property type="molecule type" value="Genomic_DNA"/>
</dbReference>
<evidence type="ECO:0000313" key="2">
    <source>
        <dbReference type="EMBL" id="WXB91778.1"/>
    </source>
</evidence>
<protein>
    <submittedName>
        <fullName evidence="2">YpoC family protein</fullName>
    </submittedName>
</protein>
<gene>
    <name evidence="2" type="ORF">WDJ61_10915</name>
</gene>
<dbReference type="Proteomes" id="UP001387364">
    <property type="component" value="Chromosome"/>
</dbReference>
<feature type="domain" description="YpoC-like" evidence="1">
    <location>
        <begin position="52"/>
        <end position="158"/>
    </location>
</feature>
<evidence type="ECO:0000313" key="3">
    <source>
        <dbReference type="Proteomes" id="UP001387364"/>
    </source>
</evidence>